<organism evidence="1 2">
    <name type="scientific">Pseudomonas glycinae</name>
    <dbReference type="NCBI Taxonomy" id="1785145"/>
    <lineage>
        <taxon>Bacteria</taxon>
        <taxon>Pseudomonadati</taxon>
        <taxon>Pseudomonadota</taxon>
        <taxon>Gammaproteobacteria</taxon>
        <taxon>Pseudomonadales</taxon>
        <taxon>Pseudomonadaceae</taxon>
        <taxon>Pseudomonas</taxon>
    </lineage>
</organism>
<evidence type="ECO:0000313" key="2">
    <source>
        <dbReference type="Proteomes" id="UP000075187"/>
    </source>
</evidence>
<reference evidence="1" key="1">
    <citation type="submission" date="2017-12" db="EMBL/GenBank/DDBJ databases">
        <title>Pseudomonas sp. MS586 complete sequence.</title>
        <authorList>
            <person name="Lu S."/>
            <person name="Deng P."/>
        </authorList>
    </citation>
    <scope>NUCLEOTIDE SEQUENCE</scope>
    <source>
        <strain evidence="1">MS586</strain>
    </source>
</reference>
<gene>
    <name evidence="1" type="ORF">AWU82_28365</name>
</gene>
<evidence type="ECO:0000313" key="1">
    <source>
        <dbReference type="EMBL" id="AUG97400.1"/>
    </source>
</evidence>
<keyword evidence="2" id="KW-1185">Reference proteome</keyword>
<accession>A0ABM6QHH6</accession>
<dbReference type="Proteomes" id="UP000075187">
    <property type="component" value="Chromosome"/>
</dbReference>
<proteinExistence type="predicted"/>
<sequence>MAKTIIFCLDQPYLKDKLIWSIFFSFEQPEDVTIDLNKHYEKVQRLEAEILCFNETSLTTYEKNSQRQLMSDTY</sequence>
<protein>
    <submittedName>
        <fullName evidence="1">Uncharacterized protein</fullName>
    </submittedName>
</protein>
<dbReference type="EMBL" id="CP014205">
    <property type="protein sequence ID" value="AUG97400.1"/>
    <property type="molecule type" value="Genomic_DNA"/>
</dbReference>
<name>A0ABM6QHH6_9PSED</name>